<dbReference type="GO" id="GO:0032432">
    <property type="term" value="C:actin filament bundle"/>
    <property type="evidence" value="ECO:0000318"/>
    <property type="project" value="GO_Central"/>
</dbReference>
<feature type="compositionally biased region" description="Acidic residues" evidence="6">
    <location>
        <begin position="170"/>
        <end position="191"/>
    </location>
</feature>
<dbReference type="EMBL" id="ABJB010185493">
    <property type="status" value="NOT_ANNOTATED_CDS"/>
    <property type="molecule type" value="Genomic_DNA"/>
</dbReference>
<dbReference type="VEuPathDB" id="VectorBase:ISCP_033714"/>
<keyword evidence="4" id="KW-0963">Cytoplasm</keyword>
<comment type="subunit">
    <text evidence="3">Interacts with FLNA and FLNB.</text>
</comment>
<dbReference type="EMBL" id="ABJB010216780">
    <property type="status" value="NOT_ANNOTATED_CDS"/>
    <property type="molecule type" value="Genomic_DNA"/>
</dbReference>
<dbReference type="VEuPathDB" id="VectorBase:ISCW005170"/>
<reference evidence="7 9" key="1">
    <citation type="submission" date="2008-03" db="EMBL/GenBank/DDBJ databases">
        <title>Annotation of Ixodes scapularis.</title>
        <authorList>
            <consortium name="Ixodes scapularis Genome Project Consortium"/>
            <person name="Caler E."/>
            <person name="Hannick L.I."/>
            <person name="Bidwell S."/>
            <person name="Joardar V."/>
            <person name="Thiagarajan M."/>
            <person name="Amedeo P."/>
            <person name="Galinsky K.J."/>
            <person name="Schobel S."/>
            <person name="Inman J."/>
            <person name="Hostetler J."/>
            <person name="Miller J."/>
            <person name="Hammond M."/>
            <person name="Megy K."/>
            <person name="Lawson D."/>
            <person name="Kodira C."/>
            <person name="Sutton G."/>
            <person name="Meyer J."/>
            <person name="Hill C.A."/>
            <person name="Birren B."/>
            <person name="Nene V."/>
            <person name="Collins F."/>
            <person name="Alarcon-Chaidez F."/>
            <person name="Wikel S."/>
            <person name="Strausberg R."/>
        </authorList>
    </citation>
    <scope>NUCLEOTIDE SEQUENCE [LARGE SCALE GENOMIC DNA]</scope>
    <source>
        <strain evidence="9">Wikel</strain>
        <strain evidence="7">Wikel colony</strain>
    </source>
</reference>
<protein>
    <submittedName>
        <fullName evidence="7 8">Uncharacterized protein</fullName>
    </submittedName>
</protein>
<evidence type="ECO:0000256" key="1">
    <source>
        <dbReference type="ARBA" id="ARBA00004245"/>
    </source>
</evidence>
<dbReference type="EnsemblMetazoa" id="ISCW005170-RA">
    <property type="protein sequence ID" value="ISCW005170-PA"/>
    <property type="gene ID" value="ISCW005170"/>
</dbReference>
<dbReference type="EMBL" id="DS695981">
    <property type="protein sequence ID" value="EEC05038.1"/>
    <property type="molecule type" value="Genomic_DNA"/>
</dbReference>
<dbReference type="GO" id="GO:0061572">
    <property type="term" value="P:actin filament bundle organization"/>
    <property type="evidence" value="ECO:0000318"/>
    <property type="project" value="GO_Central"/>
</dbReference>
<feature type="region of interest" description="Disordered" evidence="6">
    <location>
        <begin position="153"/>
        <end position="191"/>
    </location>
</feature>
<dbReference type="GO" id="GO:0031005">
    <property type="term" value="F:filamin binding"/>
    <property type="evidence" value="ECO:0000318"/>
    <property type="project" value="GO_Central"/>
</dbReference>
<organism>
    <name type="scientific">Ixodes scapularis</name>
    <name type="common">Black-legged tick</name>
    <name type="synonym">Deer tick</name>
    <dbReference type="NCBI Taxonomy" id="6945"/>
    <lineage>
        <taxon>Eukaryota</taxon>
        <taxon>Metazoa</taxon>
        <taxon>Ecdysozoa</taxon>
        <taxon>Arthropoda</taxon>
        <taxon>Chelicerata</taxon>
        <taxon>Arachnida</taxon>
        <taxon>Acari</taxon>
        <taxon>Parasitiformes</taxon>
        <taxon>Ixodida</taxon>
        <taxon>Ixodoidea</taxon>
        <taxon>Ixodidae</taxon>
        <taxon>Ixodinae</taxon>
        <taxon>Ixodes</taxon>
    </lineage>
</organism>
<sequence length="191" mass="21123">MGDSKHLPQPINVGERSEMSSELIQVPFNFTEDIRTMPRGPSLDRYFTTRMTYASEAPQYRTSLELRPKFVATDFCTTLVLDAELMEPTAYLEEMRIAPRTVPVRHGETVFSFAKEASTVYKSTVVYDTRAADYWYTSGVDFIPVGLAHCGSEGSDDGSGSSLTGSEESPVLDEGDGAADYNEDDSPSTRM</sequence>
<evidence type="ECO:0000256" key="6">
    <source>
        <dbReference type="SAM" id="MobiDB-lite"/>
    </source>
</evidence>
<evidence type="ECO:0000313" key="7">
    <source>
        <dbReference type="EMBL" id="EEC05038.1"/>
    </source>
</evidence>
<dbReference type="PANTHER" id="PTHR31848:SF1">
    <property type="match status" value="1"/>
</dbReference>
<accession>B7PEL6</accession>
<evidence type="ECO:0000256" key="4">
    <source>
        <dbReference type="ARBA" id="ARBA00022490"/>
    </source>
</evidence>
<comment type="subcellular location">
    <subcellularLocation>
        <location evidence="1">Cytoplasm</location>
        <location evidence="1">Cytoskeleton</location>
    </subcellularLocation>
</comment>
<proteinExistence type="inferred from homology"/>
<keyword evidence="9" id="KW-1185">Reference proteome</keyword>
<dbReference type="OrthoDB" id="6496593at2759"/>
<dbReference type="HOGENOM" id="CLU_1422948_0_0_1"/>
<dbReference type="Proteomes" id="UP000001555">
    <property type="component" value="Unassembled WGS sequence"/>
</dbReference>
<dbReference type="PaxDb" id="6945-B7PEL6"/>
<dbReference type="VEuPathDB" id="VectorBase:ISCI005170"/>
<reference evidence="8" key="2">
    <citation type="submission" date="2020-05" db="UniProtKB">
        <authorList>
            <consortium name="EnsemblMetazoa"/>
        </authorList>
    </citation>
    <scope>IDENTIFICATION</scope>
    <source>
        <strain evidence="8">wikel</strain>
    </source>
</reference>
<name>B7PEL6_IXOSC</name>
<evidence type="ECO:0000313" key="9">
    <source>
        <dbReference type="Proteomes" id="UP000001555"/>
    </source>
</evidence>
<dbReference type="Pfam" id="PF15068">
    <property type="entry name" value="FAM101"/>
    <property type="match status" value="1"/>
</dbReference>
<evidence type="ECO:0000256" key="2">
    <source>
        <dbReference type="ARBA" id="ARBA00009886"/>
    </source>
</evidence>
<feature type="compositionally biased region" description="Low complexity" evidence="6">
    <location>
        <begin position="158"/>
        <end position="169"/>
    </location>
</feature>
<dbReference type="EMBL" id="ABJB010067778">
    <property type="status" value="NOT_ANNOTATED_CDS"/>
    <property type="molecule type" value="Genomic_DNA"/>
</dbReference>
<dbReference type="GO" id="GO:0061181">
    <property type="term" value="P:regulation of chondrocyte development"/>
    <property type="evidence" value="ECO:0007669"/>
    <property type="project" value="InterPro"/>
</dbReference>
<dbReference type="KEGG" id="isc:8051638"/>
<evidence type="ECO:0000256" key="5">
    <source>
        <dbReference type="ARBA" id="ARBA00023212"/>
    </source>
</evidence>
<dbReference type="AlphaFoldDB" id="B7PEL6"/>
<dbReference type="InParanoid" id="B7PEL6"/>
<dbReference type="PANTHER" id="PTHR31848">
    <property type="match status" value="1"/>
</dbReference>
<gene>
    <name evidence="8" type="primary">8051638</name>
    <name evidence="7" type="ORF">IscW_ISCW005170</name>
</gene>
<comment type="similarity">
    <text evidence="2">Belongs to the Refilin family.</text>
</comment>
<dbReference type="InterPro" id="IPR028215">
    <property type="entry name" value="Refilin"/>
</dbReference>
<evidence type="ECO:0000313" key="8">
    <source>
        <dbReference type="EnsemblMetazoa" id="ISCW005170-PA"/>
    </source>
</evidence>
<evidence type="ECO:0000256" key="3">
    <source>
        <dbReference type="ARBA" id="ARBA00011189"/>
    </source>
</evidence>
<keyword evidence="5" id="KW-0206">Cytoskeleton</keyword>